<keyword evidence="3" id="KW-1185">Reference proteome</keyword>
<accession>A0A1I0S6A2</accession>
<evidence type="ECO:0000259" key="1">
    <source>
        <dbReference type="PROSITE" id="PS51819"/>
    </source>
</evidence>
<proteinExistence type="predicted"/>
<dbReference type="EMBL" id="FOJG01000002">
    <property type="protein sequence ID" value="SEW50614.1"/>
    <property type="molecule type" value="Genomic_DNA"/>
</dbReference>
<dbReference type="InterPro" id="IPR037523">
    <property type="entry name" value="VOC_core"/>
</dbReference>
<dbReference type="STRING" id="29529.SAMN04488122_3893"/>
<reference evidence="3" key="1">
    <citation type="submission" date="2016-10" db="EMBL/GenBank/DDBJ databases">
        <authorList>
            <person name="Varghese N."/>
            <person name="Submissions S."/>
        </authorList>
    </citation>
    <scope>NUCLEOTIDE SEQUENCE [LARGE SCALE GENOMIC DNA]</scope>
    <source>
        <strain evidence="3">DSM 3695</strain>
    </source>
</reference>
<evidence type="ECO:0000313" key="2">
    <source>
        <dbReference type="EMBL" id="SEW50614.1"/>
    </source>
</evidence>
<dbReference type="Pfam" id="PF00903">
    <property type="entry name" value="Glyoxalase"/>
    <property type="match status" value="1"/>
</dbReference>
<name>A0A1I0S6A2_9BACT</name>
<dbReference type="AlphaFoldDB" id="A0A1I0S6A2"/>
<feature type="domain" description="VOC" evidence="1">
    <location>
        <begin position="35"/>
        <end position="171"/>
    </location>
</feature>
<dbReference type="SUPFAM" id="SSF54593">
    <property type="entry name" value="Glyoxalase/Bleomycin resistance protein/Dihydroxybiphenyl dioxygenase"/>
    <property type="match status" value="1"/>
</dbReference>
<dbReference type="PROSITE" id="PS51819">
    <property type="entry name" value="VOC"/>
    <property type="match status" value="1"/>
</dbReference>
<dbReference type="InterPro" id="IPR004360">
    <property type="entry name" value="Glyas_Fos-R_dOase_dom"/>
</dbReference>
<dbReference type="Proteomes" id="UP000199310">
    <property type="component" value="Unassembled WGS sequence"/>
</dbReference>
<evidence type="ECO:0000313" key="3">
    <source>
        <dbReference type="Proteomes" id="UP000199310"/>
    </source>
</evidence>
<dbReference type="GO" id="GO:0016829">
    <property type="term" value="F:lyase activity"/>
    <property type="evidence" value="ECO:0007669"/>
    <property type="project" value="UniProtKB-KW"/>
</dbReference>
<gene>
    <name evidence="2" type="ORF">SAMN04488122_3893</name>
</gene>
<dbReference type="InterPro" id="IPR029068">
    <property type="entry name" value="Glyas_Bleomycin-R_OHBP_Dase"/>
</dbReference>
<dbReference type="Gene3D" id="3.10.180.10">
    <property type="entry name" value="2,3-Dihydroxybiphenyl 1,2-Dioxygenase, domain 1"/>
    <property type="match status" value="1"/>
</dbReference>
<keyword evidence="2" id="KW-0456">Lyase</keyword>
<protein>
    <submittedName>
        <fullName evidence="2">Lactoylglutathione lyase</fullName>
    </submittedName>
</protein>
<organism evidence="2 3">
    <name type="scientific">Chitinophaga arvensicola</name>
    <dbReference type="NCBI Taxonomy" id="29529"/>
    <lineage>
        <taxon>Bacteria</taxon>
        <taxon>Pseudomonadati</taxon>
        <taxon>Bacteroidota</taxon>
        <taxon>Chitinophagia</taxon>
        <taxon>Chitinophagales</taxon>
        <taxon>Chitinophagaceae</taxon>
        <taxon>Chitinophaga</taxon>
    </lineage>
</organism>
<sequence length="172" mass="18886">MVRSAWKYKNYTNNFVSTFLFPLLPVHLGMSNITGMHHIAIQAKDYKATIQFYEALGLTQFHSWSLPEFNIEYAALLQIPGTGSFIEIFDKNANVATQGRRAAVGELPVSGALLHFCFTVKNATVAYNEAIAAGAVSCIPPSVLFLGEPPLTVHNSLVYGLDGEVIEFIEAF</sequence>